<feature type="compositionally biased region" description="Polar residues" evidence="1">
    <location>
        <begin position="44"/>
        <end position="60"/>
    </location>
</feature>
<reference evidence="3" key="2">
    <citation type="submission" date="2015-01" db="EMBL/GenBank/DDBJ databases">
        <title>Evolutionary Origins and Diversification of the Mycorrhizal Mutualists.</title>
        <authorList>
            <consortium name="DOE Joint Genome Institute"/>
            <consortium name="Mycorrhizal Genomics Consortium"/>
            <person name="Kohler A."/>
            <person name="Kuo A."/>
            <person name="Nagy L.G."/>
            <person name="Floudas D."/>
            <person name="Copeland A."/>
            <person name="Barry K.W."/>
            <person name="Cichocki N."/>
            <person name="Veneault-Fourrey C."/>
            <person name="LaButti K."/>
            <person name="Lindquist E.A."/>
            <person name="Lipzen A."/>
            <person name="Lundell T."/>
            <person name="Morin E."/>
            <person name="Murat C."/>
            <person name="Riley R."/>
            <person name="Ohm R."/>
            <person name="Sun H."/>
            <person name="Tunlid A."/>
            <person name="Henrissat B."/>
            <person name="Grigoriev I.V."/>
            <person name="Hibbett D.S."/>
            <person name="Martin F."/>
        </authorList>
    </citation>
    <scope>NUCLEOTIDE SEQUENCE [LARGE SCALE GENOMIC DNA]</scope>
    <source>
        <strain evidence="3">MUT 4182</strain>
    </source>
</reference>
<dbReference type="HOGENOM" id="CLU_2943526_0_0_1"/>
<feature type="compositionally biased region" description="Polar residues" evidence="1">
    <location>
        <begin position="1"/>
        <end position="27"/>
    </location>
</feature>
<organism evidence="2 3">
    <name type="scientific">Tulasnella calospora MUT 4182</name>
    <dbReference type="NCBI Taxonomy" id="1051891"/>
    <lineage>
        <taxon>Eukaryota</taxon>
        <taxon>Fungi</taxon>
        <taxon>Dikarya</taxon>
        <taxon>Basidiomycota</taxon>
        <taxon>Agaricomycotina</taxon>
        <taxon>Agaricomycetes</taxon>
        <taxon>Cantharellales</taxon>
        <taxon>Tulasnellaceae</taxon>
        <taxon>Tulasnella</taxon>
    </lineage>
</organism>
<protein>
    <submittedName>
        <fullName evidence="2">Uncharacterized protein</fullName>
    </submittedName>
</protein>
<keyword evidence="3" id="KW-1185">Reference proteome</keyword>
<proteinExistence type="predicted"/>
<accession>A0A0C3LF50</accession>
<sequence>MDTTPTARTEGPQATLNFSTGQLQTSDKPAYPSDIAKSTERTTHQGSPAPRTSRQLPGIP</sequence>
<dbReference type="EMBL" id="KN822953">
    <property type="protein sequence ID" value="KIO32608.1"/>
    <property type="molecule type" value="Genomic_DNA"/>
</dbReference>
<reference evidence="2 3" key="1">
    <citation type="submission" date="2014-04" db="EMBL/GenBank/DDBJ databases">
        <authorList>
            <consortium name="DOE Joint Genome Institute"/>
            <person name="Kuo A."/>
            <person name="Girlanda M."/>
            <person name="Perotto S."/>
            <person name="Kohler A."/>
            <person name="Nagy L.G."/>
            <person name="Floudas D."/>
            <person name="Copeland A."/>
            <person name="Barry K.W."/>
            <person name="Cichocki N."/>
            <person name="Veneault-Fourrey C."/>
            <person name="LaButti K."/>
            <person name="Lindquist E.A."/>
            <person name="Lipzen A."/>
            <person name="Lundell T."/>
            <person name="Morin E."/>
            <person name="Murat C."/>
            <person name="Sun H."/>
            <person name="Tunlid A."/>
            <person name="Henrissat B."/>
            <person name="Grigoriev I.V."/>
            <person name="Hibbett D.S."/>
            <person name="Martin F."/>
            <person name="Nordberg H.P."/>
            <person name="Cantor M.N."/>
            <person name="Hua S.X."/>
        </authorList>
    </citation>
    <scope>NUCLEOTIDE SEQUENCE [LARGE SCALE GENOMIC DNA]</scope>
    <source>
        <strain evidence="2 3">MUT 4182</strain>
    </source>
</reference>
<dbReference type="AlphaFoldDB" id="A0A0C3LF50"/>
<evidence type="ECO:0000313" key="3">
    <source>
        <dbReference type="Proteomes" id="UP000054248"/>
    </source>
</evidence>
<evidence type="ECO:0000313" key="2">
    <source>
        <dbReference type="EMBL" id="KIO32608.1"/>
    </source>
</evidence>
<feature type="region of interest" description="Disordered" evidence="1">
    <location>
        <begin position="1"/>
        <end position="60"/>
    </location>
</feature>
<name>A0A0C3LF50_9AGAM</name>
<dbReference type="Proteomes" id="UP000054248">
    <property type="component" value="Unassembled WGS sequence"/>
</dbReference>
<evidence type="ECO:0000256" key="1">
    <source>
        <dbReference type="SAM" id="MobiDB-lite"/>
    </source>
</evidence>
<gene>
    <name evidence="2" type="ORF">M407DRAFT_241321</name>
</gene>